<keyword evidence="4" id="KW-0804">Transcription</keyword>
<evidence type="ECO:0000313" key="6">
    <source>
        <dbReference type="EMBL" id="TLU72281.1"/>
    </source>
</evidence>
<evidence type="ECO:0000256" key="1">
    <source>
        <dbReference type="ARBA" id="ARBA00010466"/>
    </source>
</evidence>
<comment type="caution">
    <text evidence="6">The sequence shown here is derived from an EMBL/GenBank/DDBJ whole genome shotgun (WGS) entry which is preliminary data.</text>
</comment>
<feature type="domain" description="Sugar-binding" evidence="5">
    <location>
        <begin position="71"/>
        <end position="321"/>
    </location>
</feature>
<dbReference type="Pfam" id="PF04198">
    <property type="entry name" value="Sugar-bind"/>
    <property type="match status" value="1"/>
</dbReference>
<dbReference type="PANTHER" id="PTHR34294:SF12">
    <property type="entry name" value="SUGAR-BINDING TRANSCRIPTIONAL REGULATOR"/>
    <property type="match status" value="1"/>
</dbReference>
<keyword evidence="2" id="KW-0805">Transcription regulation</keyword>
<accession>A0A5R9J9K7</accession>
<dbReference type="InterPro" id="IPR051054">
    <property type="entry name" value="SorC_transcr_regulators"/>
</dbReference>
<proteinExistence type="inferred from homology"/>
<dbReference type="Gene3D" id="3.40.50.1360">
    <property type="match status" value="1"/>
</dbReference>
<dbReference type="InterPro" id="IPR036388">
    <property type="entry name" value="WH-like_DNA-bd_sf"/>
</dbReference>
<gene>
    <name evidence="6" type="ORF">FE263_14060</name>
</gene>
<protein>
    <submittedName>
        <fullName evidence="6">Sugar-binding transcriptional regulator</fullName>
    </submittedName>
</protein>
<evidence type="ECO:0000256" key="2">
    <source>
        <dbReference type="ARBA" id="ARBA00023015"/>
    </source>
</evidence>
<dbReference type="SUPFAM" id="SSF100950">
    <property type="entry name" value="NagB/RpiA/CoA transferase-like"/>
    <property type="match status" value="1"/>
</dbReference>
<evidence type="ECO:0000256" key="3">
    <source>
        <dbReference type="ARBA" id="ARBA00023125"/>
    </source>
</evidence>
<evidence type="ECO:0000313" key="7">
    <source>
        <dbReference type="Proteomes" id="UP000305654"/>
    </source>
</evidence>
<keyword evidence="7" id="KW-1185">Reference proteome</keyword>
<reference evidence="6 7" key="1">
    <citation type="submission" date="2019-05" db="EMBL/GenBank/DDBJ databases">
        <authorList>
            <person name="Pankratov T."/>
            <person name="Grouzdev D."/>
        </authorList>
    </citation>
    <scope>NUCLEOTIDE SEQUENCE [LARGE SCALE GENOMIC DNA]</scope>
    <source>
        <strain evidence="6 7">KEBCLARHB70R</strain>
    </source>
</reference>
<dbReference type="PANTHER" id="PTHR34294">
    <property type="entry name" value="TRANSCRIPTIONAL REGULATOR-RELATED"/>
    <property type="match status" value="1"/>
</dbReference>
<comment type="similarity">
    <text evidence="1">Belongs to the SorC transcriptional regulatory family.</text>
</comment>
<dbReference type="GO" id="GO:0003677">
    <property type="term" value="F:DNA binding"/>
    <property type="evidence" value="ECO:0007669"/>
    <property type="project" value="UniProtKB-KW"/>
</dbReference>
<dbReference type="GO" id="GO:0030246">
    <property type="term" value="F:carbohydrate binding"/>
    <property type="evidence" value="ECO:0007669"/>
    <property type="project" value="InterPro"/>
</dbReference>
<dbReference type="EMBL" id="VCDI01000004">
    <property type="protein sequence ID" value="TLU72281.1"/>
    <property type="molecule type" value="Genomic_DNA"/>
</dbReference>
<dbReference type="InterPro" id="IPR037171">
    <property type="entry name" value="NagB/RpiA_transferase-like"/>
</dbReference>
<dbReference type="Proteomes" id="UP000305654">
    <property type="component" value="Unassembled WGS sequence"/>
</dbReference>
<evidence type="ECO:0000259" key="5">
    <source>
        <dbReference type="Pfam" id="PF04198"/>
    </source>
</evidence>
<dbReference type="InterPro" id="IPR007324">
    <property type="entry name" value="Sugar-bd_dom_put"/>
</dbReference>
<dbReference type="Gene3D" id="1.10.10.10">
    <property type="entry name" value="Winged helix-like DNA-binding domain superfamily/Winged helix DNA-binding domain"/>
    <property type="match status" value="1"/>
</dbReference>
<dbReference type="AlphaFoldDB" id="A0A5R9J9K7"/>
<evidence type="ECO:0000256" key="4">
    <source>
        <dbReference type="ARBA" id="ARBA00023163"/>
    </source>
</evidence>
<name>A0A5R9J9K7_9PROT</name>
<organism evidence="6 7">
    <name type="scientific">Lichenicoccus roseus</name>
    <dbReference type="NCBI Taxonomy" id="2683649"/>
    <lineage>
        <taxon>Bacteria</taxon>
        <taxon>Pseudomonadati</taxon>
        <taxon>Pseudomonadota</taxon>
        <taxon>Alphaproteobacteria</taxon>
        <taxon>Acetobacterales</taxon>
        <taxon>Acetobacteraceae</taxon>
        <taxon>Lichenicoccus</taxon>
    </lineage>
</organism>
<keyword evidence="3" id="KW-0238">DNA-binding</keyword>
<dbReference type="OrthoDB" id="7355674at2"/>
<sequence>MQAGVRKAERAEIRIETLIEIATLYYYDDVTQEELSRRFSLSRAKVGRLLKRARTDGLVEIRVHQPPAVGAELEQEFTRRFGIDRLLVSIDHRDPVAQRNAVAALVASHLERTLTGGSIVAVGMGRNVAAVADTHGGKARGSTIFICAIGGSQRAGEHMNPDHICRRLAARFGGESETLYAPALVTNAELRAELYRNETVKLTLDRARRANVALIGVGDLSEESNMVRMGWFSPEEIAEARVAGTIGDTMGYDFIDIHGQPANTGMQGRVIGLSRQDLERIPDVIAIASENTKAPAILGALRTGAIDTLATSFTNAHTILRLDDATRSPPAP</sequence>